<proteinExistence type="predicted"/>
<dbReference type="Proteomes" id="UP001501671">
    <property type="component" value="Unassembled WGS sequence"/>
</dbReference>
<evidence type="ECO:0000313" key="1">
    <source>
        <dbReference type="EMBL" id="GAA4335295.1"/>
    </source>
</evidence>
<sequence length="59" mass="6200">MSRGERVAVAVMAFCSEETDSLQSSNHATGSVKTQWECPKALIARDLFFRGAAGGLPGG</sequence>
<protein>
    <submittedName>
        <fullName evidence="1">Uncharacterized protein</fullName>
    </submittedName>
</protein>
<name>A0ABP8H772_9BURK</name>
<comment type="caution">
    <text evidence="1">The sequence shown here is derived from an EMBL/GenBank/DDBJ whole genome shotgun (WGS) entry which is preliminary data.</text>
</comment>
<dbReference type="EMBL" id="BAABFO010000013">
    <property type="protein sequence ID" value="GAA4335295.1"/>
    <property type="molecule type" value="Genomic_DNA"/>
</dbReference>
<evidence type="ECO:0000313" key="2">
    <source>
        <dbReference type="Proteomes" id="UP001501671"/>
    </source>
</evidence>
<reference evidence="2" key="1">
    <citation type="journal article" date="2019" name="Int. J. Syst. Evol. Microbiol.">
        <title>The Global Catalogue of Microorganisms (GCM) 10K type strain sequencing project: providing services to taxonomists for standard genome sequencing and annotation.</title>
        <authorList>
            <consortium name="The Broad Institute Genomics Platform"/>
            <consortium name="The Broad Institute Genome Sequencing Center for Infectious Disease"/>
            <person name="Wu L."/>
            <person name="Ma J."/>
        </authorList>
    </citation>
    <scope>NUCLEOTIDE SEQUENCE [LARGE SCALE GENOMIC DNA]</scope>
    <source>
        <strain evidence="2">JCM 17666</strain>
    </source>
</reference>
<gene>
    <name evidence="1" type="ORF">GCM10023144_28410</name>
</gene>
<accession>A0ABP8H772</accession>
<organism evidence="1 2">
    <name type="scientific">Pigmentiphaga soli</name>
    <dbReference type="NCBI Taxonomy" id="1007095"/>
    <lineage>
        <taxon>Bacteria</taxon>
        <taxon>Pseudomonadati</taxon>
        <taxon>Pseudomonadota</taxon>
        <taxon>Betaproteobacteria</taxon>
        <taxon>Burkholderiales</taxon>
        <taxon>Alcaligenaceae</taxon>
        <taxon>Pigmentiphaga</taxon>
    </lineage>
</organism>
<keyword evidence="2" id="KW-1185">Reference proteome</keyword>